<dbReference type="InterPro" id="IPR038773">
    <property type="entry name" value="LY6G5B"/>
</dbReference>
<dbReference type="Pfam" id="PF00021">
    <property type="entry name" value="UPAR_LY6"/>
    <property type="match status" value="1"/>
</dbReference>
<accession>A0A8B7Q0H1</accession>
<dbReference type="InterPro" id="IPR016054">
    <property type="entry name" value="LY6_UPA_recep-like"/>
</dbReference>
<dbReference type="RefSeq" id="XP_019482310.1">
    <property type="nucleotide sequence ID" value="XM_019626765.1"/>
</dbReference>
<evidence type="ECO:0000259" key="1">
    <source>
        <dbReference type="Pfam" id="PF00021"/>
    </source>
</evidence>
<dbReference type="GeneID" id="109373125"/>
<dbReference type="PANTHER" id="PTHR14313:SF2">
    <property type="entry name" value="LYMPHOCYTE ANTIGEN 6 COMPLEX LOCUS PROTEIN G5B"/>
    <property type="match status" value="1"/>
</dbReference>
<name>A0A8B7Q0H1_HIPAR</name>
<dbReference type="OrthoDB" id="9834531at2759"/>
<evidence type="ECO:0000313" key="2">
    <source>
        <dbReference type="Proteomes" id="UP000694851"/>
    </source>
</evidence>
<dbReference type="GO" id="GO:0009897">
    <property type="term" value="C:external side of plasma membrane"/>
    <property type="evidence" value="ECO:0007669"/>
    <property type="project" value="TreeGrafter"/>
</dbReference>
<dbReference type="KEGG" id="hai:109373125"/>
<dbReference type="PANTHER" id="PTHR14313">
    <property type="entry name" value="LYMPHOCYTE ANTIGEN 6 COMPLEX LOCUS PROTEIN G5B"/>
    <property type="match status" value="1"/>
</dbReference>
<dbReference type="AlphaFoldDB" id="A0A8B7Q0H1"/>
<organism evidence="2 3">
    <name type="scientific">Hipposideros armiger</name>
    <name type="common">Great Himalayan leaf-nosed bat</name>
    <dbReference type="NCBI Taxonomy" id="186990"/>
    <lineage>
        <taxon>Eukaryota</taxon>
        <taxon>Metazoa</taxon>
        <taxon>Chordata</taxon>
        <taxon>Craniata</taxon>
        <taxon>Vertebrata</taxon>
        <taxon>Euteleostomi</taxon>
        <taxon>Mammalia</taxon>
        <taxon>Eutheria</taxon>
        <taxon>Laurasiatheria</taxon>
        <taxon>Chiroptera</taxon>
        <taxon>Yinpterochiroptera</taxon>
        <taxon>Rhinolophoidea</taxon>
        <taxon>Hipposideridae</taxon>
        <taxon>Hipposideros</taxon>
    </lineage>
</organism>
<protein>
    <submittedName>
        <fullName evidence="3">Lymphocyte antigen 6 complex locus protein G5b</fullName>
    </submittedName>
</protein>
<dbReference type="CDD" id="cd23544">
    <property type="entry name" value="TFP_LU_ECD_Ly6G5b"/>
    <property type="match status" value="1"/>
</dbReference>
<dbReference type="CTD" id="58496"/>
<sequence length="340" mass="37847">MGMLCSWPEFLPAQEELALLCGENCRWCKRQADPWALEGREQVFGRHAGQRELDQRPRCGLVSATAPTFRNQTSWVKTRCPSCQVNNFPPSRSCPRQECSSTYSSSSSDSACQNQPAAQDQGALVTGRWGFRAPLRGCPYPQNSKMKAHNLVGVLVMVGFAVGKAPVSRVRTCHLCLLEDPSVGCISGSEKCTIGNSSPCMVITIYYDTKIRFFIRGCGQYNSYRCQEKRNTYFSEYWYQAQCCQYDYCNSWSSPQLQSSLPESPDGALVLPLPRSQVQWLYQALNLSLPLPSFYAGEEPKGLDPLAALPLNLGLSIADLRHIYLFLNNSGLLVLPRAGP</sequence>
<gene>
    <name evidence="3" type="primary">LY6G5B</name>
</gene>
<proteinExistence type="predicted"/>
<evidence type="ECO:0000313" key="3">
    <source>
        <dbReference type="RefSeq" id="XP_019482310.1"/>
    </source>
</evidence>
<reference evidence="3" key="1">
    <citation type="submission" date="2025-08" db="UniProtKB">
        <authorList>
            <consortium name="RefSeq"/>
        </authorList>
    </citation>
    <scope>IDENTIFICATION</scope>
    <source>
        <tissue evidence="3">Muscle</tissue>
    </source>
</reference>
<feature type="domain" description="UPAR/Ly6" evidence="1">
    <location>
        <begin position="171"/>
        <end position="251"/>
    </location>
</feature>
<keyword evidence="2" id="KW-1185">Reference proteome</keyword>
<dbReference type="Proteomes" id="UP000694851">
    <property type="component" value="Unplaced"/>
</dbReference>